<evidence type="ECO:0000313" key="3">
    <source>
        <dbReference type="Proteomes" id="UP001597178"/>
    </source>
</evidence>
<evidence type="ECO:0000313" key="2">
    <source>
        <dbReference type="EMBL" id="MFD1362935.1"/>
    </source>
</evidence>
<dbReference type="InterPro" id="IPR007526">
    <property type="entry name" value="SWIRM"/>
</dbReference>
<reference evidence="3" key="1">
    <citation type="journal article" date="2019" name="Int. J. Syst. Evol. Microbiol.">
        <title>The Global Catalogue of Microorganisms (GCM) 10K type strain sequencing project: providing services to taxonomists for standard genome sequencing and annotation.</title>
        <authorList>
            <consortium name="The Broad Institute Genomics Platform"/>
            <consortium name="The Broad Institute Genome Sequencing Center for Infectious Disease"/>
            <person name="Wu L."/>
            <person name="Ma J."/>
        </authorList>
    </citation>
    <scope>NUCLEOTIDE SEQUENCE [LARGE SCALE GENOMIC DNA]</scope>
    <source>
        <strain evidence="3">CCUG 54822</strain>
    </source>
</reference>
<dbReference type="Proteomes" id="UP001597178">
    <property type="component" value="Unassembled WGS sequence"/>
</dbReference>
<feature type="domain" description="SWIRM" evidence="1">
    <location>
        <begin position="1"/>
        <end position="36"/>
    </location>
</feature>
<accession>A0ABW3ZWY3</accession>
<proteinExistence type="predicted"/>
<dbReference type="Gene3D" id="3.90.1200.10">
    <property type="match status" value="1"/>
</dbReference>
<dbReference type="RefSeq" id="WP_382401974.1">
    <property type="nucleotide sequence ID" value="NZ_JBHTNH010000029.1"/>
</dbReference>
<dbReference type="PROSITE" id="PS50934">
    <property type="entry name" value="SWIRM"/>
    <property type="match status" value="1"/>
</dbReference>
<gene>
    <name evidence="2" type="ORF">ACFQ4A_14860</name>
</gene>
<keyword evidence="3" id="KW-1185">Reference proteome</keyword>
<dbReference type="InterPro" id="IPR011009">
    <property type="entry name" value="Kinase-like_dom_sf"/>
</dbReference>
<name>A0ABW3ZWY3_9BACI</name>
<dbReference type="EMBL" id="JBHTNH010000029">
    <property type="protein sequence ID" value="MFD1362935.1"/>
    <property type="molecule type" value="Genomic_DNA"/>
</dbReference>
<dbReference type="SUPFAM" id="SSF56112">
    <property type="entry name" value="Protein kinase-like (PK-like)"/>
    <property type="match status" value="1"/>
</dbReference>
<sequence length="318" mass="37954">MSNLMKGDDVNIDRLSSFLQKQGMLNVMLVSTIQNHVFYLEPFKGHSLILKRHRNRARLEQQWRFFAQQTSSVIIPFQRFPNQKPYLTDDSHYWTITPYIPGKKLNYHFAGDRESGLLALQTFHHDTKRIKVSSPLRQEIFYRRWSKRLQKFRNTAPLFQEYGFGALFNDIVQTTEKHLSLITGFDWAGLERSALQSGTWIHGDVAAHNFIRYKGRVYMIDFDLLGCASPLHDYIQLGQRFLPYLNWDSERLLSYNMVQEKYLRPWLYALFIPSDVMRDWLYYMNRRSIQPVGDYLEKMEREWIQRLSFLKTAIDMLN</sequence>
<organism evidence="2 3">
    <name type="scientific">Lentibacillus salinarum</name>
    <dbReference type="NCBI Taxonomy" id="446820"/>
    <lineage>
        <taxon>Bacteria</taxon>
        <taxon>Bacillati</taxon>
        <taxon>Bacillota</taxon>
        <taxon>Bacilli</taxon>
        <taxon>Bacillales</taxon>
        <taxon>Bacillaceae</taxon>
        <taxon>Lentibacillus</taxon>
    </lineage>
</organism>
<dbReference type="Pfam" id="PF01636">
    <property type="entry name" value="APH"/>
    <property type="match status" value="1"/>
</dbReference>
<dbReference type="InterPro" id="IPR002575">
    <property type="entry name" value="Aminoglycoside_PTrfase"/>
</dbReference>
<protein>
    <submittedName>
        <fullName evidence="2">Phosphotransferase</fullName>
    </submittedName>
</protein>
<comment type="caution">
    <text evidence="2">The sequence shown here is derived from an EMBL/GenBank/DDBJ whole genome shotgun (WGS) entry which is preliminary data.</text>
</comment>
<evidence type="ECO:0000259" key="1">
    <source>
        <dbReference type="PROSITE" id="PS50934"/>
    </source>
</evidence>